<organism evidence="1 2">
    <name type="scientific">Trypanosoma cruzi</name>
    <dbReference type="NCBI Taxonomy" id="5693"/>
    <lineage>
        <taxon>Eukaryota</taxon>
        <taxon>Discoba</taxon>
        <taxon>Euglenozoa</taxon>
        <taxon>Kinetoplastea</taxon>
        <taxon>Metakinetoplastina</taxon>
        <taxon>Trypanosomatida</taxon>
        <taxon>Trypanosomatidae</taxon>
        <taxon>Trypanosoma</taxon>
        <taxon>Schizotrypanum</taxon>
    </lineage>
</organism>
<dbReference type="AlphaFoldDB" id="A0A2V2UNF3"/>
<accession>A0A2V2UNF3</accession>
<dbReference type="VEuPathDB" id="TriTrypDB:TcBrA4_0022700"/>
<dbReference type="VEuPathDB" id="TriTrypDB:TCDM_05731"/>
<dbReference type="EMBL" id="PRFA01000235">
    <property type="protein sequence ID" value="PWU84338.1"/>
    <property type="molecule type" value="Genomic_DNA"/>
</dbReference>
<dbReference type="Proteomes" id="UP000246121">
    <property type="component" value="Unassembled WGS sequence"/>
</dbReference>
<evidence type="ECO:0000313" key="1">
    <source>
        <dbReference type="EMBL" id="PWU84338.1"/>
    </source>
</evidence>
<dbReference type="VEuPathDB" id="TriTrypDB:Tc_MARK_5556"/>
<dbReference type="VEuPathDB" id="TriTrypDB:ECC02_007200"/>
<evidence type="ECO:0000313" key="2">
    <source>
        <dbReference type="Proteomes" id="UP000246121"/>
    </source>
</evidence>
<reference evidence="1 2" key="1">
    <citation type="journal article" date="2018" name="Microb. Genom.">
        <title>Expanding an expanded genome: long-read sequencing of Trypanosoma cruzi.</title>
        <authorList>
            <person name="Berna L."/>
            <person name="Rodriguez M."/>
            <person name="Chiribao M.L."/>
            <person name="Parodi-Talice A."/>
            <person name="Pita S."/>
            <person name="Rijo G."/>
            <person name="Alvarez-Valin F."/>
            <person name="Robello C."/>
        </authorList>
    </citation>
    <scope>NUCLEOTIDE SEQUENCE [LARGE SCALE GENOMIC DNA]</scope>
    <source>
        <strain evidence="1 2">Dm28c</strain>
    </source>
</reference>
<dbReference type="VEuPathDB" id="TriTrypDB:BCY84_06781"/>
<sequence length="356" mass="39627">MKYLVLLGQLPGEGLWATAEDYNGLVSHMKEAFGVDYNPIFKYKLPCNPKMLSPPNGTCHIIIDDEDDFQIWKNGRVPVNRHRDALDDIHHPPTPLTTTLYVFRKDVHSFSTSKLKDSGRASRHVELKSGAERPSPEVLHAEHDVVKMPLYSLLPPLLLLQLGVRVALRHSNAAEAILFSSRSVSGAGEGHWGLMVRKAQSAWGVLRPSFRYLDLDHGVTAMNIFNVRDYMFWSRGVGRERVELVVLEHVYRDASHASPLSGLLTAEIEKSRTAETKYASSNTIAARQIDGTLGNRCNYTVTTEATVRGVHCGLYGPSFTTDAMIPPKYSELDAEAANSLEHHRTLVGILTRSGLF</sequence>
<gene>
    <name evidence="1" type="ORF">C4B63_235g18</name>
</gene>
<dbReference type="VEuPathDB" id="TriTrypDB:TcYC6_0040370"/>
<proteinExistence type="predicted"/>
<dbReference type="VEuPathDB" id="TriTrypDB:TcG_05175"/>
<dbReference type="VEuPathDB" id="TriTrypDB:TCSYLVIO_006796"/>
<comment type="caution">
    <text evidence="1">The sequence shown here is derived from an EMBL/GenBank/DDBJ whole genome shotgun (WGS) entry which is preliminary data.</text>
</comment>
<dbReference type="VEuPathDB" id="TriTrypDB:C4B63_235g18"/>
<dbReference type="VEuPathDB" id="TriTrypDB:TcCL_ESM05578"/>
<protein>
    <submittedName>
        <fullName evidence="1">Uncharacterized protein</fullName>
    </submittedName>
</protein>
<dbReference type="VEuPathDB" id="TriTrypDB:TcCLB.506755.30"/>
<dbReference type="VEuPathDB" id="TriTrypDB:TcCLB.510359.30"/>
<name>A0A2V2UNF3_TRYCR</name>
<dbReference type="VEuPathDB" id="TriTrypDB:C3747_161g43"/>